<dbReference type="RefSeq" id="WP_146648058.1">
    <property type="nucleotide sequence ID" value="NZ_CP012333.1"/>
</dbReference>
<dbReference type="PANTHER" id="PTHR41247:SF1">
    <property type="entry name" value="HTH-TYPE TRANSCRIPTIONAL REPRESSOR YCNK"/>
    <property type="match status" value="1"/>
</dbReference>
<dbReference type="Pfam" id="PF05573">
    <property type="entry name" value="NosL"/>
    <property type="match status" value="1"/>
</dbReference>
<sequence length="143" mass="15920">MNRRSFVLSAASAILGASLSFACKREERCKNCGMRIDPTSAWRTELISEDGKVTSFDTPRCAFQSWRSGVSPAKTLRVQDYYDRQWREGSSLRFMIGGDVTGPMGPDLVPVDPSRASKFIQDHGAERALREDEVTTSLLANLK</sequence>
<dbReference type="STRING" id="1391654.AKJ09_03489"/>
<name>A0A0K1PTH1_9BACT</name>
<dbReference type="PANTHER" id="PTHR41247">
    <property type="entry name" value="HTH-TYPE TRANSCRIPTIONAL REPRESSOR YCNK"/>
    <property type="match status" value="1"/>
</dbReference>
<evidence type="ECO:0000313" key="2">
    <source>
        <dbReference type="Proteomes" id="UP000064967"/>
    </source>
</evidence>
<evidence type="ECO:0008006" key="3">
    <source>
        <dbReference type="Google" id="ProtNLM"/>
    </source>
</evidence>
<dbReference type="EMBL" id="CP012333">
    <property type="protein sequence ID" value="AKU96825.1"/>
    <property type="molecule type" value="Genomic_DNA"/>
</dbReference>
<dbReference type="AlphaFoldDB" id="A0A0K1PTH1"/>
<evidence type="ECO:0000313" key="1">
    <source>
        <dbReference type="EMBL" id="AKU96825.1"/>
    </source>
</evidence>
<gene>
    <name evidence="1" type="ORF">AKJ09_03489</name>
</gene>
<proteinExistence type="predicted"/>
<dbReference type="Proteomes" id="UP000064967">
    <property type="component" value="Chromosome"/>
</dbReference>
<dbReference type="InterPro" id="IPR008719">
    <property type="entry name" value="N2O_reductase_NosL"/>
</dbReference>
<accession>A0A0K1PTH1</accession>
<dbReference type="PROSITE" id="PS51257">
    <property type="entry name" value="PROKAR_LIPOPROTEIN"/>
    <property type="match status" value="1"/>
</dbReference>
<keyword evidence="2" id="KW-1185">Reference proteome</keyword>
<reference evidence="1 2" key="1">
    <citation type="submission" date="2015-08" db="EMBL/GenBank/DDBJ databases">
        <authorList>
            <person name="Babu N.S."/>
            <person name="Beckwith C.J."/>
            <person name="Beseler K.G."/>
            <person name="Brison A."/>
            <person name="Carone J.V."/>
            <person name="Caskin T.P."/>
            <person name="Diamond M."/>
            <person name="Durham M.E."/>
            <person name="Foxe J.M."/>
            <person name="Go M."/>
            <person name="Henderson B.A."/>
            <person name="Jones I.B."/>
            <person name="McGettigan J.A."/>
            <person name="Micheletti S.J."/>
            <person name="Nasrallah M.E."/>
            <person name="Ortiz D."/>
            <person name="Piller C.R."/>
            <person name="Privatt S.R."/>
            <person name="Schneider S.L."/>
            <person name="Sharp S."/>
            <person name="Smith T.C."/>
            <person name="Stanton J.D."/>
            <person name="Ullery H.E."/>
            <person name="Wilson R.J."/>
            <person name="Serrano M.G."/>
            <person name="Buck G."/>
            <person name="Lee V."/>
            <person name="Wang Y."/>
            <person name="Carvalho R."/>
            <person name="Voegtly L."/>
            <person name="Shi R."/>
            <person name="Duckworth R."/>
            <person name="Johnson A."/>
            <person name="Loviza R."/>
            <person name="Walstead R."/>
            <person name="Shah Z."/>
            <person name="Kiflezghi M."/>
            <person name="Wade K."/>
            <person name="Ball S.L."/>
            <person name="Bradley K.W."/>
            <person name="Asai D.J."/>
            <person name="Bowman C.A."/>
            <person name="Russell D.A."/>
            <person name="Pope W.H."/>
            <person name="Jacobs-Sera D."/>
            <person name="Hendrix R.W."/>
            <person name="Hatfull G.F."/>
        </authorList>
    </citation>
    <scope>NUCLEOTIDE SEQUENCE [LARGE SCALE GENOMIC DNA]</scope>
    <source>
        <strain evidence="1 2">DSM 27648</strain>
    </source>
</reference>
<dbReference type="OrthoDB" id="982633at2"/>
<dbReference type="SUPFAM" id="SSF160387">
    <property type="entry name" value="NosL/MerB-like"/>
    <property type="match status" value="1"/>
</dbReference>
<organism evidence="1 2">
    <name type="scientific">Labilithrix luteola</name>
    <dbReference type="NCBI Taxonomy" id="1391654"/>
    <lineage>
        <taxon>Bacteria</taxon>
        <taxon>Pseudomonadati</taxon>
        <taxon>Myxococcota</taxon>
        <taxon>Polyangia</taxon>
        <taxon>Polyangiales</taxon>
        <taxon>Labilitrichaceae</taxon>
        <taxon>Labilithrix</taxon>
    </lineage>
</organism>
<dbReference type="KEGG" id="llu:AKJ09_03489"/>
<dbReference type="Gene3D" id="3.30.70.2050">
    <property type="match status" value="1"/>
</dbReference>
<protein>
    <recommendedName>
        <fullName evidence="3">Nitrous oxide reductase maturation protein, outer-membrane lipoprotein NosL</fullName>
    </recommendedName>
</protein>